<organism evidence="6 7">
    <name type="scientific">Marinoscillum furvescens DSM 4134</name>
    <dbReference type="NCBI Taxonomy" id="1122208"/>
    <lineage>
        <taxon>Bacteria</taxon>
        <taxon>Pseudomonadati</taxon>
        <taxon>Bacteroidota</taxon>
        <taxon>Cytophagia</taxon>
        <taxon>Cytophagales</taxon>
        <taxon>Reichenbachiellaceae</taxon>
        <taxon>Marinoscillum</taxon>
    </lineage>
</organism>
<dbReference type="InterPro" id="IPR014710">
    <property type="entry name" value="RmlC-like_jellyroll"/>
</dbReference>
<feature type="domain" description="HTH crp-type" evidence="5">
    <location>
        <begin position="147"/>
        <end position="217"/>
    </location>
</feature>
<dbReference type="GO" id="GO:0003700">
    <property type="term" value="F:DNA-binding transcription factor activity"/>
    <property type="evidence" value="ECO:0007669"/>
    <property type="project" value="TreeGrafter"/>
</dbReference>
<evidence type="ECO:0000259" key="5">
    <source>
        <dbReference type="PROSITE" id="PS51063"/>
    </source>
</evidence>
<proteinExistence type="predicted"/>
<sequence>MDCSTCHNEHCIIKRNSRHEGMKTFMDQKNTLQCKKGQSFIIEGAPVHGLYFIREGKVKVAKTGLNGKEQIVRFTTKGETIGHRGFGVGQFYQISAVALEDTTLCNFSTEAMTAMLHQVPALTYDLMTFYAEELNRSETKVKKFAQMTVREKVIDALLYINRKFGQSRELLNLQLSRKEISDFAGTTDEQVTRVLSALKKEGLIITKNKKIGITNVDLLRKEISVHNYFLDS</sequence>
<evidence type="ECO:0000313" key="6">
    <source>
        <dbReference type="EMBL" id="REE05617.1"/>
    </source>
</evidence>
<keyword evidence="3" id="KW-0804">Transcription</keyword>
<keyword evidence="1" id="KW-0805">Transcription regulation</keyword>
<name>A0A3D9LG88_MARFU</name>
<accession>A0A3D9LG88</accession>
<dbReference type="AlphaFoldDB" id="A0A3D9LG88"/>
<evidence type="ECO:0000259" key="4">
    <source>
        <dbReference type="PROSITE" id="PS50042"/>
    </source>
</evidence>
<protein>
    <submittedName>
        <fullName evidence="6">CRP-like cAMP-binding protein</fullName>
    </submittedName>
</protein>
<dbReference type="Pfam" id="PF13545">
    <property type="entry name" value="HTH_Crp_2"/>
    <property type="match status" value="1"/>
</dbReference>
<dbReference type="SMART" id="SM00100">
    <property type="entry name" value="cNMP"/>
    <property type="match status" value="1"/>
</dbReference>
<dbReference type="PROSITE" id="PS50042">
    <property type="entry name" value="CNMP_BINDING_3"/>
    <property type="match status" value="1"/>
</dbReference>
<evidence type="ECO:0000256" key="3">
    <source>
        <dbReference type="ARBA" id="ARBA00023163"/>
    </source>
</evidence>
<dbReference type="PROSITE" id="PS51063">
    <property type="entry name" value="HTH_CRP_2"/>
    <property type="match status" value="1"/>
</dbReference>
<gene>
    <name evidence="6" type="ORF">C7460_101134</name>
</gene>
<reference evidence="6 7" key="1">
    <citation type="submission" date="2018-07" db="EMBL/GenBank/DDBJ databases">
        <title>Genomic Encyclopedia of Type Strains, Phase IV (KMG-IV): sequencing the most valuable type-strain genomes for metagenomic binning, comparative biology and taxonomic classification.</title>
        <authorList>
            <person name="Goeker M."/>
        </authorList>
    </citation>
    <scope>NUCLEOTIDE SEQUENCE [LARGE SCALE GENOMIC DNA]</scope>
    <source>
        <strain evidence="6 7">DSM 4134</strain>
    </source>
</reference>
<dbReference type="InterPro" id="IPR050397">
    <property type="entry name" value="Env_Response_Regulators"/>
</dbReference>
<keyword evidence="7" id="KW-1185">Reference proteome</keyword>
<feature type="domain" description="Cyclic nucleotide-binding" evidence="4">
    <location>
        <begin position="26"/>
        <end position="133"/>
    </location>
</feature>
<dbReference type="GO" id="GO:0003677">
    <property type="term" value="F:DNA binding"/>
    <property type="evidence" value="ECO:0007669"/>
    <property type="project" value="UniProtKB-KW"/>
</dbReference>
<dbReference type="EMBL" id="QREG01000001">
    <property type="protein sequence ID" value="REE05617.1"/>
    <property type="molecule type" value="Genomic_DNA"/>
</dbReference>
<dbReference type="InterPro" id="IPR018490">
    <property type="entry name" value="cNMP-bd_dom_sf"/>
</dbReference>
<dbReference type="InterPro" id="IPR036388">
    <property type="entry name" value="WH-like_DNA-bd_sf"/>
</dbReference>
<dbReference type="GO" id="GO:0005829">
    <property type="term" value="C:cytosol"/>
    <property type="evidence" value="ECO:0007669"/>
    <property type="project" value="TreeGrafter"/>
</dbReference>
<dbReference type="PRINTS" id="PR00034">
    <property type="entry name" value="HTHCRP"/>
</dbReference>
<evidence type="ECO:0000256" key="2">
    <source>
        <dbReference type="ARBA" id="ARBA00023125"/>
    </source>
</evidence>
<dbReference type="SUPFAM" id="SSF51206">
    <property type="entry name" value="cAMP-binding domain-like"/>
    <property type="match status" value="1"/>
</dbReference>
<dbReference type="InterPro" id="IPR000595">
    <property type="entry name" value="cNMP-bd_dom"/>
</dbReference>
<dbReference type="InterPro" id="IPR012318">
    <property type="entry name" value="HTH_CRP"/>
</dbReference>
<dbReference type="Gene3D" id="2.60.120.10">
    <property type="entry name" value="Jelly Rolls"/>
    <property type="match status" value="1"/>
</dbReference>
<dbReference type="Gene3D" id="1.10.10.10">
    <property type="entry name" value="Winged helix-like DNA-binding domain superfamily/Winged helix DNA-binding domain"/>
    <property type="match status" value="1"/>
</dbReference>
<dbReference type="PANTHER" id="PTHR24567:SF28">
    <property type="entry name" value="LISTERIOLYSIN REGULATORY PROTEIN"/>
    <property type="match status" value="1"/>
</dbReference>
<evidence type="ECO:0000256" key="1">
    <source>
        <dbReference type="ARBA" id="ARBA00023015"/>
    </source>
</evidence>
<dbReference type="PANTHER" id="PTHR24567">
    <property type="entry name" value="CRP FAMILY TRANSCRIPTIONAL REGULATORY PROTEIN"/>
    <property type="match status" value="1"/>
</dbReference>
<dbReference type="CDD" id="cd00038">
    <property type="entry name" value="CAP_ED"/>
    <property type="match status" value="1"/>
</dbReference>
<dbReference type="Pfam" id="PF00027">
    <property type="entry name" value="cNMP_binding"/>
    <property type="match status" value="1"/>
</dbReference>
<keyword evidence="2" id="KW-0238">DNA-binding</keyword>
<evidence type="ECO:0000313" key="7">
    <source>
        <dbReference type="Proteomes" id="UP000256779"/>
    </source>
</evidence>
<dbReference type="SUPFAM" id="SSF46785">
    <property type="entry name" value="Winged helix' DNA-binding domain"/>
    <property type="match status" value="1"/>
</dbReference>
<dbReference type="SMART" id="SM00419">
    <property type="entry name" value="HTH_CRP"/>
    <property type="match status" value="1"/>
</dbReference>
<dbReference type="Proteomes" id="UP000256779">
    <property type="component" value="Unassembled WGS sequence"/>
</dbReference>
<comment type="caution">
    <text evidence="6">The sequence shown here is derived from an EMBL/GenBank/DDBJ whole genome shotgun (WGS) entry which is preliminary data.</text>
</comment>
<dbReference type="RefSeq" id="WP_221409414.1">
    <property type="nucleotide sequence ID" value="NZ_QREG01000001.1"/>
</dbReference>
<dbReference type="InterPro" id="IPR036390">
    <property type="entry name" value="WH_DNA-bd_sf"/>
</dbReference>